<dbReference type="Proteomes" id="UP000295304">
    <property type="component" value="Unassembled WGS sequence"/>
</dbReference>
<dbReference type="RefSeq" id="WP_132939629.1">
    <property type="nucleotide sequence ID" value="NZ_CP119676.1"/>
</dbReference>
<proteinExistence type="predicted"/>
<protein>
    <submittedName>
        <fullName evidence="1">Uncharacterized protein</fullName>
    </submittedName>
</protein>
<keyword evidence="2" id="KW-1185">Reference proteome</keyword>
<dbReference type="AlphaFoldDB" id="A0A4R3J8S3"/>
<name>A0A4R3J8S3_9PROT</name>
<dbReference type="EMBL" id="SLZW01000008">
    <property type="protein sequence ID" value="TCS61336.1"/>
    <property type="molecule type" value="Genomic_DNA"/>
</dbReference>
<accession>A0A4R3J8S3</accession>
<sequence>MARNLVLSVHEFMTIMGTLDEAITAAGGESASSVYDAWYMQWREVDEKLESLSLMKRADMLFDGKITINNISDAHLNELMVVVENQIRANRELLDSNDEDADEEELEMWEKRLENILELRREGEHGGVS</sequence>
<evidence type="ECO:0000313" key="1">
    <source>
        <dbReference type="EMBL" id="TCS61336.1"/>
    </source>
</evidence>
<comment type="caution">
    <text evidence="1">The sequence shown here is derived from an EMBL/GenBank/DDBJ whole genome shotgun (WGS) entry which is preliminary data.</text>
</comment>
<dbReference type="OrthoDB" id="9862466at2"/>
<reference evidence="1 2" key="1">
    <citation type="submission" date="2019-03" db="EMBL/GenBank/DDBJ databases">
        <title>Genomic Encyclopedia of Type Strains, Phase IV (KMG-IV): sequencing the most valuable type-strain genomes for metagenomic binning, comparative biology and taxonomic classification.</title>
        <authorList>
            <person name="Goeker M."/>
        </authorList>
    </citation>
    <scope>NUCLEOTIDE SEQUENCE [LARGE SCALE GENOMIC DNA]</scope>
    <source>
        <strain evidence="1 2">DSM 101688</strain>
    </source>
</reference>
<organism evidence="1 2">
    <name type="scientific">Varunaivibrio sulfuroxidans</name>
    <dbReference type="NCBI Taxonomy" id="1773489"/>
    <lineage>
        <taxon>Bacteria</taxon>
        <taxon>Pseudomonadati</taxon>
        <taxon>Pseudomonadota</taxon>
        <taxon>Alphaproteobacteria</taxon>
        <taxon>Rhodospirillales</taxon>
        <taxon>Magnetovibrionaceae</taxon>
        <taxon>Varunaivibrio</taxon>
    </lineage>
</organism>
<gene>
    <name evidence="1" type="ORF">EDD55_108136</name>
</gene>
<evidence type="ECO:0000313" key="2">
    <source>
        <dbReference type="Proteomes" id="UP000295304"/>
    </source>
</evidence>